<dbReference type="EMBL" id="VFOW01000001">
    <property type="protein sequence ID" value="TQL75169.1"/>
    <property type="molecule type" value="Genomic_DNA"/>
</dbReference>
<name>A0A543ARG7_9ACTN</name>
<comment type="subcellular location">
    <subcellularLocation>
        <location evidence="1">Membrane</location>
        <topology evidence="1">Multi-pass membrane protein</topology>
    </subcellularLocation>
</comment>
<feature type="transmembrane region" description="Helical" evidence="5">
    <location>
        <begin position="99"/>
        <end position="119"/>
    </location>
</feature>
<organism evidence="6 7">
    <name type="scientific">Stackebrandtia endophytica</name>
    <dbReference type="NCBI Taxonomy" id="1496996"/>
    <lineage>
        <taxon>Bacteria</taxon>
        <taxon>Bacillati</taxon>
        <taxon>Actinomycetota</taxon>
        <taxon>Actinomycetes</taxon>
        <taxon>Glycomycetales</taxon>
        <taxon>Glycomycetaceae</taxon>
        <taxon>Stackebrandtia</taxon>
    </lineage>
</organism>
<comment type="caution">
    <text evidence="6">The sequence shown here is derived from an EMBL/GenBank/DDBJ whole genome shotgun (WGS) entry which is preliminary data.</text>
</comment>
<keyword evidence="2 5" id="KW-0812">Transmembrane</keyword>
<reference evidence="6 7" key="1">
    <citation type="submission" date="2019-06" db="EMBL/GenBank/DDBJ databases">
        <title>Sequencing the genomes of 1000 actinobacteria strains.</title>
        <authorList>
            <person name="Klenk H.-P."/>
        </authorList>
    </citation>
    <scope>NUCLEOTIDE SEQUENCE [LARGE SCALE GENOMIC DNA]</scope>
    <source>
        <strain evidence="6 7">DSM 45928</strain>
    </source>
</reference>
<gene>
    <name evidence="6" type="ORF">FB566_0665</name>
</gene>
<evidence type="ECO:0000256" key="3">
    <source>
        <dbReference type="ARBA" id="ARBA00022989"/>
    </source>
</evidence>
<dbReference type="GO" id="GO:0016020">
    <property type="term" value="C:membrane"/>
    <property type="evidence" value="ECO:0007669"/>
    <property type="project" value="UniProtKB-SubCell"/>
</dbReference>
<keyword evidence="3 5" id="KW-1133">Transmembrane helix</keyword>
<keyword evidence="7" id="KW-1185">Reference proteome</keyword>
<dbReference type="InParanoid" id="A0A543ARG7"/>
<evidence type="ECO:0000313" key="7">
    <source>
        <dbReference type="Proteomes" id="UP000317043"/>
    </source>
</evidence>
<feature type="transmembrane region" description="Helical" evidence="5">
    <location>
        <begin position="6"/>
        <end position="26"/>
    </location>
</feature>
<proteinExistence type="predicted"/>
<protein>
    <submittedName>
        <fullName evidence="6">DoxX-like protein</fullName>
    </submittedName>
</protein>
<evidence type="ECO:0000313" key="6">
    <source>
        <dbReference type="EMBL" id="TQL75169.1"/>
    </source>
</evidence>
<dbReference type="Proteomes" id="UP000317043">
    <property type="component" value="Unassembled WGS sequence"/>
</dbReference>
<feature type="transmembrane region" description="Helical" evidence="5">
    <location>
        <begin position="74"/>
        <end position="92"/>
    </location>
</feature>
<evidence type="ECO:0000256" key="1">
    <source>
        <dbReference type="ARBA" id="ARBA00004141"/>
    </source>
</evidence>
<dbReference type="AlphaFoldDB" id="A0A543ARG7"/>
<dbReference type="InterPro" id="IPR032808">
    <property type="entry name" value="DoxX"/>
</dbReference>
<dbReference type="Pfam" id="PF13564">
    <property type="entry name" value="DoxX_2"/>
    <property type="match status" value="1"/>
</dbReference>
<keyword evidence="4 5" id="KW-0472">Membrane</keyword>
<feature type="transmembrane region" description="Helical" evidence="5">
    <location>
        <begin position="47"/>
        <end position="68"/>
    </location>
</feature>
<dbReference type="RefSeq" id="WP_246099969.1">
    <property type="nucleotide sequence ID" value="NZ_JBHTGS010000001.1"/>
</dbReference>
<evidence type="ECO:0000256" key="2">
    <source>
        <dbReference type="ARBA" id="ARBA00022692"/>
    </source>
</evidence>
<sequence>MSSLLHNALLIGTVLCIVANAVETVAKAMRARFVLENSAAVGLDERWLPSLAVLEGLGVAGLVLGLLWIPPLGLAAAVGLVLFFVVAIVVHCRARVLSNLAFPSTFLVLAVAATGYFAVYGG</sequence>
<evidence type="ECO:0000256" key="4">
    <source>
        <dbReference type="ARBA" id="ARBA00023136"/>
    </source>
</evidence>
<accession>A0A543ARG7</accession>
<evidence type="ECO:0000256" key="5">
    <source>
        <dbReference type="SAM" id="Phobius"/>
    </source>
</evidence>